<dbReference type="SUPFAM" id="SSF55166">
    <property type="entry name" value="Hedgehog/DD-peptidase"/>
    <property type="match status" value="1"/>
</dbReference>
<dbReference type="InterPro" id="IPR052179">
    <property type="entry name" value="DD-CPase-like"/>
</dbReference>
<dbReference type="Proteomes" id="UP001197114">
    <property type="component" value="Unassembled WGS sequence"/>
</dbReference>
<dbReference type="PANTHER" id="PTHR34385:SF1">
    <property type="entry name" value="PEPTIDOGLYCAN L-ALANYL-D-GLUTAMATE ENDOPEPTIDASE CWLK"/>
    <property type="match status" value="1"/>
</dbReference>
<dbReference type="Pfam" id="PF02557">
    <property type="entry name" value="VanY"/>
    <property type="match status" value="1"/>
</dbReference>
<dbReference type="CDD" id="cd14846">
    <property type="entry name" value="Peptidase_M15_like"/>
    <property type="match status" value="1"/>
</dbReference>
<evidence type="ECO:0000259" key="2">
    <source>
        <dbReference type="Pfam" id="PF02557"/>
    </source>
</evidence>
<keyword evidence="4" id="KW-1185">Reference proteome</keyword>
<sequence length="209" mass="22580">MNQPSPSARIPVRPLHRRLVVGVTAVIAAIAATLGHQAQNSSSSRPSSHSPSFSAAPPSKFADGAVPDGTTVFDEEIPAVAKLDPELRKALRRAAEKAANDGVSLYVNGGWRSPRYQERLLREAIAKYGSEAEAARWVATAKTSPHVSGEAVDIGRSPATAWLSGHGAAYGLCQIYRNEPWHYELRPEATDRGCPQMYADPTQDPRMQK</sequence>
<feature type="compositionally biased region" description="Low complexity" evidence="1">
    <location>
        <begin position="36"/>
        <end position="59"/>
    </location>
</feature>
<gene>
    <name evidence="3" type="ORF">GKQ77_00865</name>
</gene>
<dbReference type="Gene3D" id="3.30.1380.10">
    <property type="match status" value="1"/>
</dbReference>
<dbReference type="EMBL" id="WMBF01000003">
    <property type="protein sequence ID" value="MBW5420130.1"/>
    <property type="molecule type" value="Genomic_DNA"/>
</dbReference>
<feature type="region of interest" description="Disordered" evidence="1">
    <location>
        <begin position="36"/>
        <end position="68"/>
    </location>
</feature>
<organism evidence="3 4">
    <name type="scientific">Streptomyces anatolicus</name>
    <dbReference type="NCBI Taxonomy" id="2675858"/>
    <lineage>
        <taxon>Bacteria</taxon>
        <taxon>Bacillati</taxon>
        <taxon>Actinomycetota</taxon>
        <taxon>Actinomycetes</taxon>
        <taxon>Kitasatosporales</taxon>
        <taxon>Streptomycetaceae</taxon>
        <taxon>Streptomyces</taxon>
    </lineage>
</organism>
<feature type="domain" description="D-alanyl-D-alanine carboxypeptidase-like core" evidence="2">
    <location>
        <begin position="82"/>
        <end position="182"/>
    </location>
</feature>
<accession>A0ABS6YFE3</accession>
<evidence type="ECO:0000256" key="1">
    <source>
        <dbReference type="SAM" id="MobiDB-lite"/>
    </source>
</evidence>
<dbReference type="InterPro" id="IPR009045">
    <property type="entry name" value="Zn_M74/Hedgehog-like"/>
</dbReference>
<dbReference type="InterPro" id="IPR003709">
    <property type="entry name" value="VanY-like_core_dom"/>
</dbReference>
<evidence type="ECO:0000313" key="4">
    <source>
        <dbReference type="Proteomes" id="UP001197114"/>
    </source>
</evidence>
<protein>
    <submittedName>
        <fullName evidence="3">Peptidase M15</fullName>
    </submittedName>
</protein>
<dbReference type="RefSeq" id="WP_219686636.1">
    <property type="nucleotide sequence ID" value="NZ_WMBF01000003.1"/>
</dbReference>
<proteinExistence type="predicted"/>
<comment type="caution">
    <text evidence="3">The sequence shown here is derived from an EMBL/GenBank/DDBJ whole genome shotgun (WGS) entry which is preliminary data.</text>
</comment>
<reference evidence="3 4" key="1">
    <citation type="submission" date="2019-11" db="EMBL/GenBank/DDBJ databases">
        <authorList>
            <person name="Ay H."/>
        </authorList>
    </citation>
    <scope>NUCLEOTIDE SEQUENCE [LARGE SCALE GENOMIC DNA]</scope>
    <source>
        <strain evidence="3 4">BG9H</strain>
    </source>
</reference>
<evidence type="ECO:0000313" key="3">
    <source>
        <dbReference type="EMBL" id="MBW5420130.1"/>
    </source>
</evidence>
<name>A0ABS6YFE3_9ACTN</name>
<dbReference type="PANTHER" id="PTHR34385">
    <property type="entry name" value="D-ALANYL-D-ALANINE CARBOXYPEPTIDASE"/>
    <property type="match status" value="1"/>
</dbReference>